<gene>
    <name evidence="2" type="ORF">LCGC14_2452170</name>
</gene>
<evidence type="ECO:0000256" key="1">
    <source>
        <dbReference type="SAM" id="MobiDB-lite"/>
    </source>
</evidence>
<comment type="caution">
    <text evidence="2">The sequence shown here is derived from an EMBL/GenBank/DDBJ whole genome shotgun (WGS) entry which is preliminary data.</text>
</comment>
<proteinExistence type="predicted"/>
<dbReference type="AlphaFoldDB" id="A0A0F9BFV0"/>
<organism evidence="2">
    <name type="scientific">marine sediment metagenome</name>
    <dbReference type="NCBI Taxonomy" id="412755"/>
    <lineage>
        <taxon>unclassified sequences</taxon>
        <taxon>metagenomes</taxon>
        <taxon>ecological metagenomes</taxon>
    </lineage>
</organism>
<accession>A0A0F9BFV0</accession>
<feature type="non-terminal residue" evidence="2">
    <location>
        <position position="123"/>
    </location>
</feature>
<name>A0A0F9BFV0_9ZZZZ</name>
<sequence length="123" mass="13761">MVTRSERPKPKWRRKWSRAAPGTRRTAGAALGDMFQRKRAGALLPAVLAVSLLLHGVATPFLIRYRGMSLEEIAASEDSYLRKILEKERARKISRKVQSRLTMPPPPPDPEAVVTETLTDALT</sequence>
<dbReference type="EMBL" id="LAZR01037968">
    <property type="protein sequence ID" value="KKL20769.1"/>
    <property type="molecule type" value="Genomic_DNA"/>
</dbReference>
<evidence type="ECO:0000313" key="2">
    <source>
        <dbReference type="EMBL" id="KKL20769.1"/>
    </source>
</evidence>
<feature type="region of interest" description="Disordered" evidence="1">
    <location>
        <begin position="1"/>
        <end position="25"/>
    </location>
</feature>
<feature type="region of interest" description="Disordered" evidence="1">
    <location>
        <begin position="94"/>
        <end position="123"/>
    </location>
</feature>
<reference evidence="2" key="1">
    <citation type="journal article" date="2015" name="Nature">
        <title>Complex archaea that bridge the gap between prokaryotes and eukaryotes.</title>
        <authorList>
            <person name="Spang A."/>
            <person name="Saw J.H."/>
            <person name="Jorgensen S.L."/>
            <person name="Zaremba-Niedzwiedzka K."/>
            <person name="Martijn J."/>
            <person name="Lind A.E."/>
            <person name="van Eijk R."/>
            <person name="Schleper C."/>
            <person name="Guy L."/>
            <person name="Ettema T.J."/>
        </authorList>
    </citation>
    <scope>NUCLEOTIDE SEQUENCE</scope>
</reference>
<protein>
    <submittedName>
        <fullName evidence="2">Uncharacterized protein</fullName>
    </submittedName>
</protein>